<keyword evidence="5 6" id="KW-0472">Membrane</keyword>
<feature type="domain" description="EamA" evidence="7">
    <location>
        <begin position="3"/>
        <end position="128"/>
    </location>
</feature>
<sequence length="291" mass="31385">MNIFLAMITAFFWGTTYAVTQFSLPDWPPMLLGAIRALPAGLILLAIKPSLPNKADWPILIKLGAINIAIFFSLIFVMALTLPSAISGVGMVSVPVFAMLFHWVVSKKRPNSLQAISGAVIIALAWLLFDPKSISLNPLGLAAMLAAISCIIVGSTMTKALGSRIHWWTVLTWQLIIGGSLLLVVAGIHASYAPEAYVAAVQHIDWRNAMGIAWIVLLNTALGYGLYVWLLQRMSVVDFAFGGIANPIAGIISGMILLGESFTAQQYLLMAGMILASVTPALIQLIRQRLD</sequence>
<feature type="domain" description="EamA" evidence="7">
    <location>
        <begin position="142"/>
        <end position="277"/>
    </location>
</feature>
<dbReference type="InterPro" id="IPR037185">
    <property type="entry name" value="EmrE-like"/>
</dbReference>
<dbReference type="InterPro" id="IPR000620">
    <property type="entry name" value="EamA_dom"/>
</dbReference>
<keyword evidence="4 6" id="KW-1133">Transmembrane helix</keyword>
<feature type="transmembrane region" description="Helical" evidence="6">
    <location>
        <begin position="59"/>
        <end position="79"/>
    </location>
</feature>
<dbReference type="PANTHER" id="PTHR32322:SF2">
    <property type="entry name" value="EAMA DOMAIN-CONTAINING PROTEIN"/>
    <property type="match status" value="1"/>
</dbReference>
<proteinExistence type="inferred from homology"/>
<evidence type="ECO:0000256" key="6">
    <source>
        <dbReference type="SAM" id="Phobius"/>
    </source>
</evidence>
<keyword evidence="9" id="KW-1185">Reference proteome</keyword>
<keyword evidence="3 6" id="KW-0812">Transmembrane</keyword>
<feature type="transmembrane region" description="Helical" evidence="6">
    <location>
        <begin position="264"/>
        <end position="286"/>
    </location>
</feature>
<dbReference type="Proteomes" id="UP000887104">
    <property type="component" value="Unassembled WGS sequence"/>
</dbReference>
<organism evidence="8 9">
    <name type="scientific">Shewanella sairae</name>
    <dbReference type="NCBI Taxonomy" id="190310"/>
    <lineage>
        <taxon>Bacteria</taxon>
        <taxon>Pseudomonadati</taxon>
        <taxon>Pseudomonadota</taxon>
        <taxon>Gammaproteobacteria</taxon>
        <taxon>Alteromonadales</taxon>
        <taxon>Shewanellaceae</taxon>
        <taxon>Shewanella</taxon>
    </lineage>
</organism>
<evidence type="ECO:0000256" key="2">
    <source>
        <dbReference type="ARBA" id="ARBA00007362"/>
    </source>
</evidence>
<feature type="transmembrane region" description="Helical" evidence="6">
    <location>
        <begin position="212"/>
        <end position="230"/>
    </location>
</feature>
<evidence type="ECO:0000256" key="4">
    <source>
        <dbReference type="ARBA" id="ARBA00022989"/>
    </source>
</evidence>
<feature type="transmembrane region" description="Helical" evidence="6">
    <location>
        <begin position="135"/>
        <end position="155"/>
    </location>
</feature>
<feature type="transmembrane region" description="Helical" evidence="6">
    <location>
        <begin position="85"/>
        <end position="105"/>
    </location>
</feature>
<evidence type="ECO:0000313" key="9">
    <source>
        <dbReference type="Proteomes" id="UP000887104"/>
    </source>
</evidence>
<dbReference type="InterPro" id="IPR050638">
    <property type="entry name" value="AA-Vitamin_Transporters"/>
</dbReference>
<feature type="transmembrane region" description="Helical" evidence="6">
    <location>
        <begin position="28"/>
        <end position="47"/>
    </location>
</feature>
<evidence type="ECO:0000256" key="1">
    <source>
        <dbReference type="ARBA" id="ARBA00004141"/>
    </source>
</evidence>
<protein>
    <submittedName>
        <fullName evidence="8">Multidrug transporter</fullName>
    </submittedName>
</protein>
<comment type="caution">
    <text evidence="8">The sequence shown here is derived from an EMBL/GenBank/DDBJ whole genome shotgun (WGS) entry which is preliminary data.</text>
</comment>
<dbReference type="PANTHER" id="PTHR32322">
    <property type="entry name" value="INNER MEMBRANE TRANSPORTER"/>
    <property type="match status" value="1"/>
</dbReference>
<feature type="transmembrane region" description="Helical" evidence="6">
    <location>
        <begin position="237"/>
        <end position="258"/>
    </location>
</feature>
<name>A0ABQ4PNM2_9GAMM</name>
<feature type="transmembrane region" description="Helical" evidence="6">
    <location>
        <begin position="112"/>
        <end position="129"/>
    </location>
</feature>
<evidence type="ECO:0000256" key="5">
    <source>
        <dbReference type="ARBA" id="ARBA00023136"/>
    </source>
</evidence>
<evidence type="ECO:0000256" key="3">
    <source>
        <dbReference type="ARBA" id="ARBA00022692"/>
    </source>
</evidence>
<gene>
    <name evidence="8" type="ORF">TUM4438_35080</name>
</gene>
<dbReference type="SUPFAM" id="SSF103481">
    <property type="entry name" value="Multidrug resistance efflux transporter EmrE"/>
    <property type="match status" value="2"/>
</dbReference>
<reference evidence="8" key="1">
    <citation type="submission" date="2021-05" db="EMBL/GenBank/DDBJ databases">
        <title>Molecular characterization for Shewanella algae harboring chromosomal blaOXA-55-like strains isolated from clinical and environment sample.</title>
        <authorList>
            <person name="Ohama Y."/>
            <person name="Aoki K."/>
            <person name="Harada S."/>
            <person name="Moriya K."/>
            <person name="Ishii Y."/>
            <person name="Tateda K."/>
        </authorList>
    </citation>
    <scope>NUCLEOTIDE SEQUENCE</scope>
    <source>
        <strain evidence="8">JCM 11563</strain>
    </source>
</reference>
<evidence type="ECO:0000313" key="8">
    <source>
        <dbReference type="EMBL" id="GIU50076.1"/>
    </source>
</evidence>
<evidence type="ECO:0000259" key="7">
    <source>
        <dbReference type="Pfam" id="PF00892"/>
    </source>
</evidence>
<dbReference type="RefSeq" id="WP_220782479.1">
    <property type="nucleotide sequence ID" value="NZ_BPEY01000079.1"/>
</dbReference>
<comment type="similarity">
    <text evidence="2">Belongs to the EamA transporter family.</text>
</comment>
<dbReference type="Pfam" id="PF00892">
    <property type="entry name" value="EamA"/>
    <property type="match status" value="2"/>
</dbReference>
<comment type="subcellular location">
    <subcellularLocation>
        <location evidence="1">Membrane</location>
        <topology evidence="1">Multi-pass membrane protein</topology>
    </subcellularLocation>
</comment>
<feature type="transmembrane region" description="Helical" evidence="6">
    <location>
        <begin position="167"/>
        <end position="192"/>
    </location>
</feature>
<accession>A0ABQ4PNM2</accession>
<dbReference type="EMBL" id="BPEY01000079">
    <property type="protein sequence ID" value="GIU50076.1"/>
    <property type="molecule type" value="Genomic_DNA"/>
</dbReference>